<dbReference type="OrthoDB" id="5979581at2759"/>
<reference evidence="2" key="2">
    <citation type="submission" date="2020-05" db="EMBL/GenBank/DDBJ databases">
        <authorList>
            <person name="Kim H.-S."/>
            <person name="Proctor R.H."/>
            <person name="Brown D.W."/>
        </authorList>
    </citation>
    <scope>NUCLEOTIDE SEQUENCE</scope>
    <source>
        <strain evidence="2">NRRL 20472</strain>
    </source>
</reference>
<evidence type="ECO:0000313" key="2">
    <source>
        <dbReference type="EMBL" id="KAF4966324.1"/>
    </source>
</evidence>
<proteinExistence type="predicted"/>
<organism evidence="2 3">
    <name type="scientific">Fusarium sarcochroum</name>
    <dbReference type="NCBI Taxonomy" id="1208366"/>
    <lineage>
        <taxon>Eukaryota</taxon>
        <taxon>Fungi</taxon>
        <taxon>Dikarya</taxon>
        <taxon>Ascomycota</taxon>
        <taxon>Pezizomycotina</taxon>
        <taxon>Sordariomycetes</taxon>
        <taxon>Hypocreomycetidae</taxon>
        <taxon>Hypocreales</taxon>
        <taxon>Nectriaceae</taxon>
        <taxon>Fusarium</taxon>
        <taxon>Fusarium lateritium species complex</taxon>
    </lineage>
</organism>
<name>A0A8H4TYM0_9HYPO</name>
<dbReference type="AlphaFoldDB" id="A0A8H4TYM0"/>
<dbReference type="EMBL" id="JABEXW010000298">
    <property type="protein sequence ID" value="KAF4966324.1"/>
    <property type="molecule type" value="Genomic_DNA"/>
</dbReference>
<reference evidence="2" key="1">
    <citation type="journal article" date="2020" name="BMC Genomics">
        <title>Correction to: Identification and distribution of gene clusters required for synthesis of sphingolipid metabolism inhibitors in diverse species of the filamentous fungus Fusarium.</title>
        <authorList>
            <person name="Kim H.S."/>
            <person name="Lohmar J.M."/>
            <person name="Busman M."/>
            <person name="Brown D.W."/>
            <person name="Naumann T.A."/>
            <person name="Divon H.H."/>
            <person name="Lysoe E."/>
            <person name="Uhlig S."/>
            <person name="Proctor R.H."/>
        </authorList>
    </citation>
    <scope>NUCLEOTIDE SEQUENCE</scope>
    <source>
        <strain evidence="2">NRRL 20472</strain>
    </source>
</reference>
<feature type="region of interest" description="Disordered" evidence="1">
    <location>
        <begin position="142"/>
        <end position="170"/>
    </location>
</feature>
<evidence type="ECO:0000256" key="1">
    <source>
        <dbReference type="SAM" id="MobiDB-lite"/>
    </source>
</evidence>
<dbReference type="Proteomes" id="UP000622797">
    <property type="component" value="Unassembled WGS sequence"/>
</dbReference>
<keyword evidence="3" id="KW-1185">Reference proteome</keyword>
<gene>
    <name evidence="2" type="ORF">FSARC_5996</name>
</gene>
<evidence type="ECO:0000313" key="3">
    <source>
        <dbReference type="Proteomes" id="UP000622797"/>
    </source>
</evidence>
<comment type="caution">
    <text evidence="2">The sequence shown here is derived from an EMBL/GenBank/DDBJ whole genome shotgun (WGS) entry which is preliminary data.</text>
</comment>
<sequence>MAIFEILPSDIRETVRGDDAKPSRSIDLLATHVFFKWSWASAVPRQLHAEFDVVETMHGGNPFAAFEMVKEMLRSRQTHVTPDKHDYRMEQFLEDNYHQGVEDALWITLEKGDFLDATLATAFATTLQRELEARRAMLRPPTLIRGSDDDGDIDMDEEEEMEEGMGKEKKGHGLLESRLVVDLKEETDDTRDVWIFERLFRLHEGNTHRQNAALNFPAQEFFKSPPVSGHWERHKRHLDFNLHKEGTFTILLVPKQTFDMKVQEQENDTVSLPQFSPDELKILPASHESSYSRLSHVLYVNEDRYYNKHDDYEFLRDPMDGGLLLRCRAFSSTPFVAEMRDFWTNWNDAAITQHPDTKDLFLLETLPGIKARQTKEKNSVYSRPPLFDCRSKDRLELGVQGYDLEEALGEPFSLSCGDFLSDADNMLRHA</sequence>
<accession>A0A8H4TYM0</accession>
<protein>
    <submittedName>
        <fullName evidence="2">Uncharacterized protein</fullName>
    </submittedName>
</protein>
<feature type="compositionally biased region" description="Acidic residues" evidence="1">
    <location>
        <begin position="149"/>
        <end position="163"/>
    </location>
</feature>